<dbReference type="EMBL" id="CYZX01000010">
    <property type="protein sequence ID" value="CUO53547.1"/>
    <property type="molecule type" value="Genomic_DNA"/>
</dbReference>
<dbReference type="RefSeq" id="WP_055265692.1">
    <property type="nucleotide sequence ID" value="NZ_CABIXQ010000010.1"/>
</dbReference>
<evidence type="ECO:0000313" key="1">
    <source>
        <dbReference type="EMBL" id="CUO53547.1"/>
    </source>
</evidence>
<gene>
    <name evidence="1" type="ORF">ERS852471_01746</name>
</gene>
<dbReference type="PANTHER" id="PTHR39179:SF1">
    <property type="entry name" value="SPORE COAT PROTEIN I"/>
    <property type="match status" value="1"/>
</dbReference>
<sequence length="244" mass="28997">MDIITYLNNNKVIVDENLTRKSDRNSIDISSQLDLIVMIQSRLMNNKITIIPRINSTIGKDVENFRVQIKKVDKLLNTINLKNNKNEFDFYLLEKGNIALNRAKTSFDVMDNESYFDLIRRSMNNYEMCLGRVDEGNLKLAENEILKIRTTKYISYNLIEHDLFNYIKRIKRRNFNIQIEKVIDEFVYKSSLSEKSKNYLTALCNYPFETMKLIYKYRGYDDNDYDDWIKKINMAIEIDGDEII</sequence>
<evidence type="ECO:0000313" key="2">
    <source>
        <dbReference type="Proteomes" id="UP000095594"/>
    </source>
</evidence>
<reference evidence="1 2" key="1">
    <citation type="submission" date="2015-09" db="EMBL/GenBank/DDBJ databases">
        <authorList>
            <consortium name="Pathogen Informatics"/>
        </authorList>
    </citation>
    <scope>NUCLEOTIDE SEQUENCE [LARGE SCALE GENOMIC DNA]</scope>
    <source>
        <strain evidence="1 2">2789STDY5834856</strain>
    </source>
</reference>
<accession>A0A174FVQ0</accession>
<dbReference type="Proteomes" id="UP000095594">
    <property type="component" value="Unassembled WGS sequence"/>
</dbReference>
<dbReference type="OrthoDB" id="1928514at2"/>
<dbReference type="InterPro" id="IPR047175">
    <property type="entry name" value="CotS-like"/>
</dbReference>
<protein>
    <submittedName>
        <fullName evidence="1">Spore coat protein</fullName>
    </submittedName>
</protein>
<dbReference type="PANTHER" id="PTHR39179">
    <property type="entry name" value="SPORE COAT PROTEIN I"/>
    <property type="match status" value="1"/>
</dbReference>
<proteinExistence type="predicted"/>
<name>A0A174FVQ0_9CLOT</name>
<keyword evidence="1" id="KW-0167">Capsid protein</keyword>
<dbReference type="Gene3D" id="3.90.1200.10">
    <property type="match status" value="1"/>
</dbReference>
<dbReference type="AlphaFoldDB" id="A0A174FVQ0"/>
<dbReference type="GO" id="GO:0042601">
    <property type="term" value="C:endospore-forming forespore"/>
    <property type="evidence" value="ECO:0007669"/>
    <property type="project" value="TreeGrafter"/>
</dbReference>
<keyword evidence="1" id="KW-0946">Virion</keyword>
<organism evidence="1 2">
    <name type="scientific">Clostridium disporicum</name>
    <dbReference type="NCBI Taxonomy" id="84024"/>
    <lineage>
        <taxon>Bacteria</taxon>
        <taxon>Bacillati</taxon>
        <taxon>Bacillota</taxon>
        <taxon>Clostridia</taxon>
        <taxon>Eubacteriales</taxon>
        <taxon>Clostridiaceae</taxon>
        <taxon>Clostridium</taxon>
    </lineage>
</organism>